<protein>
    <submittedName>
        <fullName evidence="2">Uncharacterized protein</fullName>
    </submittedName>
</protein>
<evidence type="ECO:0000313" key="2">
    <source>
        <dbReference type="EMBL" id="OGE80546.1"/>
    </source>
</evidence>
<keyword evidence="1" id="KW-0812">Transmembrane</keyword>
<dbReference type="EMBL" id="MFEJ01000007">
    <property type="protein sequence ID" value="OGE80546.1"/>
    <property type="molecule type" value="Genomic_DNA"/>
</dbReference>
<keyword evidence="1" id="KW-1133">Transmembrane helix</keyword>
<sequence length="76" mass="8580">MSNNHKNAGHKGMTWMMISCLLLLGVLFLRGDNLSLGGDIWPILVGVFMVAHVWVMLKGHDGDTSRDYHEHDPKHQ</sequence>
<feature type="transmembrane region" description="Helical" evidence="1">
    <location>
        <begin position="40"/>
        <end position="57"/>
    </location>
</feature>
<name>A0A1F5NS86_9BACT</name>
<feature type="transmembrane region" description="Helical" evidence="1">
    <location>
        <begin position="12"/>
        <end position="28"/>
    </location>
</feature>
<dbReference type="Proteomes" id="UP000176233">
    <property type="component" value="Unassembled WGS sequence"/>
</dbReference>
<evidence type="ECO:0000313" key="3">
    <source>
        <dbReference type="Proteomes" id="UP000176233"/>
    </source>
</evidence>
<organism evidence="2 3">
    <name type="scientific">Candidatus Doudnabacteria bacterium RIFCSPHIGHO2_01_FULL_45_18</name>
    <dbReference type="NCBI Taxonomy" id="1817823"/>
    <lineage>
        <taxon>Bacteria</taxon>
        <taxon>Candidatus Doudnaibacteriota</taxon>
    </lineage>
</organism>
<accession>A0A1F5NS86</accession>
<evidence type="ECO:0000256" key="1">
    <source>
        <dbReference type="SAM" id="Phobius"/>
    </source>
</evidence>
<reference evidence="2 3" key="1">
    <citation type="journal article" date="2016" name="Nat. Commun.">
        <title>Thousands of microbial genomes shed light on interconnected biogeochemical processes in an aquifer system.</title>
        <authorList>
            <person name="Anantharaman K."/>
            <person name="Brown C.T."/>
            <person name="Hug L.A."/>
            <person name="Sharon I."/>
            <person name="Castelle C.J."/>
            <person name="Probst A.J."/>
            <person name="Thomas B.C."/>
            <person name="Singh A."/>
            <person name="Wilkins M.J."/>
            <person name="Karaoz U."/>
            <person name="Brodie E.L."/>
            <person name="Williams K.H."/>
            <person name="Hubbard S.S."/>
            <person name="Banfield J.F."/>
        </authorList>
    </citation>
    <scope>NUCLEOTIDE SEQUENCE [LARGE SCALE GENOMIC DNA]</scope>
</reference>
<dbReference type="AlphaFoldDB" id="A0A1F5NS86"/>
<gene>
    <name evidence="2" type="ORF">A2660_00080</name>
</gene>
<comment type="caution">
    <text evidence="2">The sequence shown here is derived from an EMBL/GenBank/DDBJ whole genome shotgun (WGS) entry which is preliminary data.</text>
</comment>
<proteinExistence type="predicted"/>
<keyword evidence="1" id="KW-0472">Membrane</keyword>